<dbReference type="InterPro" id="IPR038503">
    <property type="entry name" value="SpoIIIAH_sf"/>
</dbReference>
<feature type="region of interest" description="Disordered" evidence="1">
    <location>
        <begin position="51"/>
        <end position="78"/>
    </location>
</feature>
<dbReference type="RefSeq" id="WP_212506151.1">
    <property type="nucleotide sequence ID" value="NZ_CP060696.1"/>
</dbReference>
<dbReference type="Proteomes" id="UP000516046">
    <property type="component" value="Chromosome"/>
</dbReference>
<dbReference type="Pfam" id="PF12685">
    <property type="entry name" value="SpoIIIAH"/>
    <property type="match status" value="1"/>
</dbReference>
<dbReference type="EMBL" id="CP060696">
    <property type="protein sequence ID" value="QNO17083.1"/>
    <property type="molecule type" value="Genomic_DNA"/>
</dbReference>
<evidence type="ECO:0000313" key="3">
    <source>
        <dbReference type="Proteomes" id="UP000516046"/>
    </source>
</evidence>
<protein>
    <submittedName>
        <fullName evidence="2">SpoIIIAH-like family protein</fullName>
    </submittedName>
</protein>
<name>A0A7G9WEH1_9FIRM</name>
<evidence type="ECO:0000256" key="1">
    <source>
        <dbReference type="SAM" id="MobiDB-lite"/>
    </source>
</evidence>
<dbReference type="KEGG" id="caml:H6X83_08945"/>
<accession>A0A7G9WEH1</accession>
<reference evidence="2 3" key="1">
    <citation type="submission" date="2020-08" db="EMBL/GenBank/DDBJ databases">
        <authorList>
            <person name="Ren C."/>
            <person name="Gu Y."/>
            <person name="Xu Y."/>
        </authorList>
    </citation>
    <scope>NUCLEOTIDE SEQUENCE [LARGE SCALE GENOMIC DNA]</scope>
    <source>
        <strain evidence="2 3">LBM18003</strain>
    </source>
</reference>
<sequence length="192" mass="20268">MKIQKRQLVLAALVVALGAAVYLNYRFSNGNQLLAQDAATSREPGQTQLVNAGETLPSSGSSAVSSASSGTSSGSDYFTEARLNRQKTRDSAAQLLEKTITDANSSDVAKKEAVQQTAVLAQEQMKENNAENIIKAKGFSDCVVFLQNGECSVVVKEGSTNMENAAVIVKDAVSGQTGVSYDKIKVVEQKGS</sequence>
<dbReference type="AlphaFoldDB" id="A0A7G9WEH1"/>
<evidence type="ECO:0000313" key="2">
    <source>
        <dbReference type="EMBL" id="QNO17083.1"/>
    </source>
</evidence>
<keyword evidence="3" id="KW-1185">Reference proteome</keyword>
<feature type="compositionally biased region" description="Low complexity" evidence="1">
    <location>
        <begin position="58"/>
        <end position="75"/>
    </location>
</feature>
<dbReference type="InterPro" id="IPR024232">
    <property type="entry name" value="SpoIIIAH"/>
</dbReference>
<organism evidence="2 3">
    <name type="scientific">Caproicibacterium amylolyticum</name>
    <dbReference type="NCBI Taxonomy" id="2766537"/>
    <lineage>
        <taxon>Bacteria</taxon>
        <taxon>Bacillati</taxon>
        <taxon>Bacillota</taxon>
        <taxon>Clostridia</taxon>
        <taxon>Eubacteriales</taxon>
        <taxon>Oscillospiraceae</taxon>
        <taxon>Caproicibacterium</taxon>
    </lineage>
</organism>
<gene>
    <name evidence="2" type="ORF">H6X83_08945</name>
</gene>
<dbReference type="Gene3D" id="1.10.287.4300">
    <property type="entry name" value="Stage III sporulation protein AH-like"/>
    <property type="match status" value="1"/>
</dbReference>
<proteinExistence type="predicted"/>